<gene>
    <name evidence="1" type="ORF">WA026_022284</name>
</gene>
<reference evidence="1 2" key="1">
    <citation type="submission" date="2023-03" db="EMBL/GenBank/DDBJ databases">
        <title>Genome insight into feeding habits of ladybird beetles.</title>
        <authorList>
            <person name="Li H.-S."/>
            <person name="Huang Y.-H."/>
            <person name="Pang H."/>
        </authorList>
    </citation>
    <scope>NUCLEOTIDE SEQUENCE [LARGE SCALE GENOMIC DNA]</scope>
    <source>
        <strain evidence="1">SYSU_2023b</strain>
        <tissue evidence="1">Whole body</tissue>
    </source>
</reference>
<name>A0AAW1VHX3_9CUCU</name>
<evidence type="ECO:0000313" key="1">
    <source>
        <dbReference type="EMBL" id="KAK9892822.1"/>
    </source>
</evidence>
<dbReference type="AlphaFoldDB" id="A0AAW1VHX3"/>
<comment type="caution">
    <text evidence="1">The sequence shown here is derived from an EMBL/GenBank/DDBJ whole genome shotgun (WGS) entry which is preliminary data.</text>
</comment>
<keyword evidence="2" id="KW-1185">Reference proteome</keyword>
<evidence type="ECO:0000313" key="2">
    <source>
        <dbReference type="Proteomes" id="UP001431783"/>
    </source>
</evidence>
<proteinExistence type="predicted"/>
<dbReference type="EMBL" id="JARQZJ010000139">
    <property type="protein sequence ID" value="KAK9892822.1"/>
    <property type="molecule type" value="Genomic_DNA"/>
</dbReference>
<organism evidence="1 2">
    <name type="scientific">Henosepilachna vigintioctopunctata</name>
    <dbReference type="NCBI Taxonomy" id="420089"/>
    <lineage>
        <taxon>Eukaryota</taxon>
        <taxon>Metazoa</taxon>
        <taxon>Ecdysozoa</taxon>
        <taxon>Arthropoda</taxon>
        <taxon>Hexapoda</taxon>
        <taxon>Insecta</taxon>
        <taxon>Pterygota</taxon>
        <taxon>Neoptera</taxon>
        <taxon>Endopterygota</taxon>
        <taxon>Coleoptera</taxon>
        <taxon>Polyphaga</taxon>
        <taxon>Cucujiformia</taxon>
        <taxon>Coccinelloidea</taxon>
        <taxon>Coccinellidae</taxon>
        <taxon>Epilachninae</taxon>
        <taxon>Epilachnini</taxon>
        <taxon>Henosepilachna</taxon>
    </lineage>
</organism>
<dbReference type="Proteomes" id="UP001431783">
    <property type="component" value="Unassembled WGS sequence"/>
</dbReference>
<sequence length="78" mass="8750">MQVAKKYSVPKAHCSSINAEMTSNLRTTIKAGLWTIAWKIIKWVVPTHITEGIHHPNGESYMAEPIFDQPPGVGFFQL</sequence>
<protein>
    <submittedName>
        <fullName evidence="1">Uncharacterized protein</fullName>
    </submittedName>
</protein>
<accession>A0AAW1VHX3</accession>